<reference evidence="1 2" key="1">
    <citation type="journal article" date="2019" name="Genome Biol. Evol.">
        <title>Insights into the evolution of the New World diploid cottons (Gossypium, subgenus Houzingenia) based on genome sequencing.</title>
        <authorList>
            <person name="Grover C.E."/>
            <person name="Arick M.A. 2nd"/>
            <person name="Thrash A."/>
            <person name="Conover J.L."/>
            <person name="Sanders W.S."/>
            <person name="Peterson D.G."/>
            <person name="Frelichowski J.E."/>
            <person name="Scheffler J.A."/>
            <person name="Scheffler B.E."/>
            <person name="Wendel J.F."/>
        </authorList>
    </citation>
    <scope>NUCLEOTIDE SEQUENCE [LARGE SCALE GENOMIC DNA]</scope>
    <source>
        <strain evidence="1">185</strain>
        <tissue evidence="1">Leaf</tissue>
    </source>
</reference>
<sequence length="94" mass="10596">GEGELVLGANDVQSTDIDYDVCFVNRFLGERVINFAAMDSTLLSFWRPMHGTCFKPAYWGGRLLAKGENPKDIDFLFVDLWVHGHNLLLSFASE</sequence>
<dbReference type="Proteomes" id="UP000593577">
    <property type="component" value="Unassembled WGS sequence"/>
</dbReference>
<keyword evidence="2" id="KW-1185">Reference proteome</keyword>
<feature type="non-terminal residue" evidence="1">
    <location>
        <position position="94"/>
    </location>
</feature>
<protein>
    <submittedName>
        <fullName evidence="1">Uncharacterized protein</fullName>
    </submittedName>
</protein>
<accession>A0A7J8YGJ3</accession>
<comment type="caution">
    <text evidence="1">The sequence shown here is derived from an EMBL/GenBank/DDBJ whole genome shotgun (WGS) entry which is preliminary data.</text>
</comment>
<evidence type="ECO:0000313" key="1">
    <source>
        <dbReference type="EMBL" id="MBA0698695.1"/>
    </source>
</evidence>
<proteinExistence type="predicted"/>
<dbReference type="EMBL" id="JABFAA010000013">
    <property type="protein sequence ID" value="MBA0698695.1"/>
    <property type="molecule type" value="Genomic_DNA"/>
</dbReference>
<name>A0A7J8YGJ3_GOSAI</name>
<feature type="non-terminal residue" evidence="1">
    <location>
        <position position="1"/>
    </location>
</feature>
<gene>
    <name evidence="1" type="ORF">Goari_000394</name>
</gene>
<dbReference type="AlphaFoldDB" id="A0A7J8YGJ3"/>
<evidence type="ECO:0000313" key="2">
    <source>
        <dbReference type="Proteomes" id="UP000593577"/>
    </source>
</evidence>
<organism evidence="1 2">
    <name type="scientific">Gossypium aridum</name>
    <name type="common">American cotton</name>
    <name type="synonym">Erioxylum aridum</name>
    <dbReference type="NCBI Taxonomy" id="34290"/>
    <lineage>
        <taxon>Eukaryota</taxon>
        <taxon>Viridiplantae</taxon>
        <taxon>Streptophyta</taxon>
        <taxon>Embryophyta</taxon>
        <taxon>Tracheophyta</taxon>
        <taxon>Spermatophyta</taxon>
        <taxon>Magnoliopsida</taxon>
        <taxon>eudicotyledons</taxon>
        <taxon>Gunneridae</taxon>
        <taxon>Pentapetalae</taxon>
        <taxon>rosids</taxon>
        <taxon>malvids</taxon>
        <taxon>Malvales</taxon>
        <taxon>Malvaceae</taxon>
        <taxon>Malvoideae</taxon>
        <taxon>Gossypium</taxon>
    </lineage>
</organism>